<evidence type="ECO:0000313" key="5">
    <source>
        <dbReference type="Proteomes" id="UP001198565"/>
    </source>
</evidence>
<dbReference type="PROSITE" id="PS50075">
    <property type="entry name" value="CARRIER"/>
    <property type="match status" value="1"/>
</dbReference>
<sequence>MPRSFQDALLPHLPYAEGGELRADDDLAALGLDSMGVVQLLADLEDGFGVELSDELLTEETFSTVGALWAAVEEFVTPQVALND</sequence>
<keyword evidence="5" id="KW-1185">Reference proteome</keyword>
<dbReference type="InterPro" id="IPR006162">
    <property type="entry name" value="Ppantetheine_attach_site"/>
</dbReference>
<accession>A0ABS7QQ43</accession>
<comment type="caution">
    <text evidence="4">The sequence shown here is derived from an EMBL/GenBank/DDBJ whole genome shotgun (WGS) entry which is preliminary data.</text>
</comment>
<dbReference type="EMBL" id="JAINVZ010000005">
    <property type="protein sequence ID" value="MBY8885313.1"/>
    <property type="molecule type" value="Genomic_DNA"/>
</dbReference>
<keyword evidence="2" id="KW-0597">Phosphoprotein</keyword>
<dbReference type="PROSITE" id="PS00012">
    <property type="entry name" value="PHOSPHOPANTETHEINE"/>
    <property type="match status" value="1"/>
</dbReference>
<keyword evidence="1" id="KW-0596">Phosphopantetheine</keyword>
<evidence type="ECO:0000256" key="2">
    <source>
        <dbReference type="ARBA" id="ARBA00022553"/>
    </source>
</evidence>
<name>A0ABS7QQ43_9ACTN</name>
<protein>
    <submittedName>
        <fullName evidence="4">Acyl carrier protein</fullName>
    </submittedName>
</protein>
<dbReference type="SUPFAM" id="SSF47336">
    <property type="entry name" value="ACP-like"/>
    <property type="match status" value="1"/>
</dbReference>
<evidence type="ECO:0000256" key="1">
    <source>
        <dbReference type="ARBA" id="ARBA00022450"/>
    </source>
</evidence>
<dbReference type="InterPro" id="IPR036736">
    <property type="entry name" value="ACP-like_sf"/>
</dbReference>
<evidence type="ECO:0000259" key="3">
    <source>
        <dbReference type="PROSITE" id="PS50075"/>
    </source>
</evidence>
<dbReference type="Gene3D" id="1.10.1200.10">
    <property type="entry name" value="ACP-like"/>
    <property type="match status" value="1"/>
</dbReference>
<evidence type="ECO:0000313" key="4">
    <source>
        <dbReference type="EMBL" id="MBY8885313.1"/>
    </source>
</evidence>
<dbReference type="InterPro" id="IPR009081">
    <property type="entry name" value="PP-bd_ACP"/>
</dbReference>
<dbReference type="Pfam" id="PF00550">
    <property type="entry name" value="PP-binding"/>
    <property type="match status" value="1"/>
</dbReference>
<dbReference type="Proteomes" id="UP001198565">
    <property type="component" value="Unassembled WGS sequence"/>
</dbReference>
<organism evidence="4 5">
    <name type="scientific">Streptantibioticus parmotrematis</name>
    <dbReference type="NCBI Taxonomy" id="2873249"/>
    <lineage>
        <taxon>Bacteria</taxon>
        <taxon>Bacillati</taxon>
        <taxon>Actinomycetota</taxon>
        <taxon>Actinomycetes</taxon>
        <taxon>Kitasatosporales</taxon>
        <taxon>Streptomycetaceae</taxon>
        <taxon>Streptantibioticus</taxon>
    </lineage>
</organism>
<gene>
    <name evidence="4" type="ORF">K7472_10695</name>
</gene>
<feature type="domain" description="Carrier" evidence="3">
    <location>
        <begin position="1"/>
        <end position="76"/>
    </location>
</feature>
<reference evidence="4 5" key="1">
    <citation type="submission" date="2021-08" db="EMBL/GenBank/DDBJ databases">
        <title>Streptomyces sp. PTM05 isolated from lichen.</title>
        <authorList>
            <person name="Somphong A."/>
            <person name="Phongsopitanun W."/>
            <person name="Tanasupawat S."/>
        </authorList>
    </citation>
    <scope>NUCLEOTIDE SEQUENCE [LARGE SCALE GENOMIC DNA]</scope>
    <source>
        <strain evidence="4 5">Ptm05</strain>
    </source>
</reference>
<proteinExistence type="predicted"/>